<accession>A0A7E4VN35</accession>
<feature type="region of interest" description="Disordered" evidence="1">
    <location>
        <begin position="128"/>
        <end position="164"/>
    </location>
</feature>
<protein>
    <submittedName>
        <fullName evidence="3">Uncharacterized protein</fullName>
    </submittedName>
</protein>
<feature type="region of interest" description="Disordered" evidence="1">
    <location>
        <begin position="362"/>
        <end position="385"/>
    </location>
</feature>
<reference evidence="2" key="1">
    <citation type="journal article" date="2013" name="Genetics">
        <title>The draft genome and transcriptome of Panagrellus redivivus are shaped by the harsh demands of a free-living lifestyle.</title>
        <authorList>
            <person name="Srinivasan J."/>
            <person name="Dillman A.R."/>
            <person name="Macchietto M.G."/>
            <person name="Heikkinen L."/>
            <person name="Lakso M."/>
            <person name="Fracchia K.M."/>
            <person name="Antoshechkin I."/>
            <person name="Mortazavi A."/>
            <person name="Wong G."/>
            <person name="Sternberg P.W."/>
        </authorList>
    </citation>
    <scope>NUCLEOTIDE SEQUENCE [LARGE SCALE GENOMIC DNA]</scope>
    <source>
        <strain evidence="2">MT8872</strain>
    </source>
</reference>
<feature type="region of interest" description="Disordered" evidence="1">
    <location>
        <begin position="231"/>
        <end position="257"/>
    </location>
</feature>
<feature type="region of interest" description="Disordered" evidence="1">
    <location>
        <begin position="40"/>
        <end position="91"/>
    </location>
</feature>
<feature type="compositionally biased region" description="Polar residues" evidence="1">
    <location>
        <begin position="135"/>
        <end position="145"/>
    </location>
</feature>
<evidence type="ECO:0000256" key="1">
    <source>
        <dbReference type="SAM" id="MobiDB-lite"/>
    </source>
</evidence>
<dbReference type="Proteomes" id="UP000492821">
    <property type="component" value="Unassembled WGS sequence"/>
</dbReference>
<name>A0A7E4VN35_PANRE</name>
<proteinExistence type="predicted"/>
<feature type="compositionally biased region" description="Low complexity" evidence="1">
    <location>
        <begin position="78"/>
        <end position="91"/>
    </location>
</feature>
<evidence type="ECO:0000313" key="3">
    <source>
        <dbReference type="WBParaSite" id="Pan_g23122.t1"/>
    </source>
</evidence>
<sequence>MADSRKGGIFNSAKFSERVFKNLPEGVRRGVKRDLAFVTRRDPNANDDKWNKAVLPEPRPSASNAIYQSQRQVESFEPSPMSSVPVQPSRPTRCIGNDVSSIVQAQIAAKAAAIGNKRQFSTAREELENLRRSKTSFQASETPTMFKSPPRKKPCPDERKEPAFPVNRPASLIAKSILNGLPHLSLHNNDAMMYETAVNKIIKDAIKTKVRPSSRNRSVVQNSPISQLLNQTAPLSSTHSRFSNISIPPPIDDEEPSRDVTRYIQSNASMAETTADISMASVFDPFNQSTISVDSTLTRKILARNNTIHNNTPDNANTSKFSLSGMRRMLSNSSFGNTTVNETATKSDSNLSVLSNAHRNDSHSTVASASGSTSFLQPSNRTNTSFFTAPGARELEEEDEFLQFILNRTPSPSRGSGGGSSSNESIFIFDD</sequence>
<dbReference type="WBParaSite" id="Pan_g23122.t1">
    <property type="protein sequence ID" value="Pan_g23122.t1"/>
    <property type="gene ID" value="Pan_g23122"/>
</dbReference>
<keyword evidence="2" id="KW-1185">Reference proteome</keyword>
<feature type="compositionally biased region" description="Basic and acidic residues" evidence="1">
    <location>
        <begin position="40"/>
        <end position="51"/>
    </location>
</feature>
<feature type="region of interest" description="Disordered" evidence="1">
    <location>
        <begin position="406"/>
        <end position="431"/>
    </location>
</feature>
<feature type="compositionally biased region" description="Polar residues" evidence="1">
    <location>
        <begin position="61"/>
        <end position="73"/>
    </location>
</feature>
<evidence type="ECO:0000313" key="2">
    <source>
        <dbReference type="Proteomes" id="UP000492821"/>
    </source>
</evidence>
<dbReference type="AlphaFoldDB" id="A0A7E4VN35"/>
<reference evidence="3" key="2">
    <citation type="submission" date="2020-10" db="UniProtKB">
        <authorList>
            <consortium name="WormBaseParasite"/>
        </authorList>
    </citation>
    <scope>IDENTIFICATION</scope>
</reference>
<organism evidence="2 3">
    <name type="scientific">Panagrellus redivivus</name>
    <name type="common">Microworm</name>
    <dbReference type="NCBI Taxonomy" id="6233"/>
    <lineage>
        <taxon>Eukaryota</taxon>
        <taxon>Metazoa</taxon>
        <taxon>Ecdysozoa</taxon>
        <taxon>Nematoda</taxon>
        <taxon>Chromadorea</taxon>
        <taxon>Rhabditida</taxon>
        <taxon>Tylenchina</taxon>
        <taxon>Panagrolaimomorpha</taxon>
        <taxon>Panagrolaimoidea</taxon>
        <taxon>Panagrolaimidae</taxon>
        <taxon>Panagrellus</taxon>
    </lineage>
</organism>
<feature type="compositionally biased region" description="Polar residues" evidence="1">
    <location>
        <begin position="231"/>
        <end position="244"/>
    </location>
</feature>